<dbReference type="EnsemblPlants" id="KEH21168">
    <property type="protein sequence ID" value="KEH21168"/>
    <property type="gene ID" value="MTR_8g099110"/>
</dbReference>
<feature type="chain" id="PRO_5014499035" description="Transmembrane protein" evidence="2">
    <location>
        <begin position="28"/>
        <end position="74"/>
    </location>
</feature>
<reference evidence="4" key="3">
    <citation type="submission" date="2015-04" db="UniProtKB">
        <authorList>
            <consortium name="EnsemblPlants"/>
        </authorList>
    </citation>
    <scope>IDENTIFICATION</scope>
    <source>
        <strain evidence="4">cv. Jemalong A17</strain>
    </source>
</reference>
<keyword evidence="2" id="KW-0732">Signal</keyword>
<evidence type="ECO:0000313" key="3">
    <source>
        <dbReference type="EMBL" id="KEH21168.1"/>
    </source>
</evidence>
<evidence type="ECO:0000256" key="2">
    <source>
        <dbReference type="SAM" id="SignalP"/>
    </source>
</evidence>
<proteinExistence type="predicted"/>
<protein>
    <recommendedName>
        <fullName evidence="6">Transmembrane protein</fullName>
    </recommendedName>
</protein>
<name>A0A072TWA9_MEDTR</name>
<dbReference type="Proteomes" id="UP000002051">
    <property type="component" value="Chromosome 8"/>
</dbReference>
<evidence type="ECO:0000256" key="1">
    <source>
        <dbReference type="SAM" id="MobiDB-lite"/>
    </source>
</evidence>
<dbReference type="EMBL" id="CM001224">
    <property type="protein sequence ID" value="KEH21168.1"/>
    <property type="molecule type" value="Genomic_DNA"/>
</dbReference>
<dbReference type="HOGENOM" id="CLU_2691555_0_0_1"/>
<keyword evidence="5" id="KW-1185">Reference proteome</keyword>
<dbReference type="AlphaFoldDB" id="A0A072TWA9"/>
<reference evidence="3 5" key="2">
    <citation type="journal article" date="2014" name="BMC Genomics">
        <title>An improved genome release (version Mt4.0) for the model legume Medicago truncatula.</title>
        <authorList>
            <person name="Tang H."/>
            <person name="Krishnakumar V."/>
            <person name="Bidwell S."/>
            <person name="Rosen B."/>
            <person name="Chan A."/>
            <person name="Zhou S."/>
            <person name="Gentzbittel L."/>
            <person name="Childs K.L."/>
            <person name="Yandell M."/>
            <person name="Gundlach H."/>
            <person name="Mayer K.F."/>
            <person name="Schwartz D.C."/>
            <person name="Town C.D."/>
        </authorList>
    </citation>
    <scope>GENOME REANNOTATION</scope>
    <source>
        <strain evidence="3">A17</strain>
        <strain evidence="4 5">cv. Jemalong A17</strain>
    </source>
</reference>
<feature type="signal peptide" evidence="2">
    <location>
        <begin position="1"/>
        <end position="27"/>
    </location>
</feature>
<evidence type="ECO:0000313" key="4">
    <source>
        <dbReference type="EnsemblPlants" id="KEH21168"/>
    </source>
</evidence>
<gene>
    <name evidence="3" type="ordered locus">MTR_8g099110</name>
</gene>
<evidence type="ECO:0008006" key="6">
    <source>
        <dbReference type="Google" id="ProtNLM"/>
    </source>
</evidence>
<evidence type="ECO:0000313" key="5">
    <source>
        <dbReference type="Proteomes" id="UP000002051"/>
    </source>
</evidence>
<accession>A0A072TWA9</accession>
<feature type="region of interest" description="Disordered" evidence="1">
    <location>
        <begin position="53"/>
        <end position="74"/>
    </location>
</feature>
<sequence length="74" mass="8639">MGKSNYSHRFNIFLFGWLRSMTWLTTATYPEKGSFPKVGKNSSFPDRIHYNENNLSVEEQEQSQYNGSNLDTIK</sequence>
<organism evidence="3 5">
    <name type="scientific">Medicago truncatula</name>
    <name type="common">Barrel medic</name>
    <name type="synonym">Medicago tribuloides</name>
    <dbReference type="NCBI Taxonomy" id="3880"/>
    <lineage>
        <taxon>Eukaryota</taxon>
        <taxon>Viridiplantae</taxon>
        <taxon>Streptophyta</taxon>
        <taxon>Embryophyta</taxon>
        <taxon>Tracheophyta</taxon>
        <taxon>Spermatophyta</taxon>
        <taxon>Magnoliopsida</taxon>
        <taxon>eudicotyledons</taxon>
        <taxon>Gunneridae</taxon>
        <taxon>Pentapetalae</taxon>
        <taxon>rosids</taxon>
        <taxon>fabids</taxon>
        <taxon>Fabales</taxon>
        <taxon>Fabaceae</taxon>
        <taxon>Papilionoideae</taxon>
        <taxon>50 kb inversion clade</taxon>
        <taxon>NPAAA clade</taxon>
        <taxon>Hologalegina</taxon>
        <taxon>IRL clade</taxon>
        <taxon>Trifolieae</taxon>
        <taxon>Medicago</taxon>
    </lineage>
</organism>
<reference evidence="3 5" key="1">
    <citation type="journal article" date="2011" name="Nature">
        <title>The Medicago genome provides insight into the evolution of rhizobial symbioses.</title>
        <authorList>
            <person name="Young N.D."/>
            <person name="Debelle F."/>
            <person name="Oldroyd G.E."/>
            <person name="Geurts R."/>
            <person name="Cannon S.B."/>
            <person name="Udvardi M.K."/>
            <person name="Benedito V.A."/>
            <person name="Mayer K.F."/>
            <person name="Gouzy J."/>
            <person name="Schoof H."/>
            <person name="Van de Peer Y."/>
            <person name="Proost S."/>
            <person name="Cook D.R."/>
            <person name="Meyers B.C."/>
            <person name="Spannagl M."/>
            <person name="Cheung F."/>
            <person name="De Mita S."/>
            <person name="Krishnakumar V."/>
            <person name="Gundlach H."/>
            <person name="Zhou S."/>
            <person name="Mudge J."/>
            <person name="Bharti A.K."/>
            <person name="Murray J.D."/>
            <person name="Naoumkina M.A."/>
            <person name="Rosen B."/>
            <person name="Silverstein K.A."/>
            <person name="Tang H."/>
            <person name="Rombauts S."/>
            <person name="Zhao P.X."/>
            <person name="Zhou P."/>
            <person name="Barbe V."/>
            <person name="Bardou P."/>
            <person name="Bechner M."/>
            <person name="Bellec A."/>
            <person name="Berger A."/>
            <person name="Berges H."/>
            <person name="Bidwell S."/>
            <person name="Bisseling T."/>
            <person name="Choisne N."/>
            <person name="Couloux A."/>
            <person name="Denny R."/>
            <person name="Deshpande S."/>
            <person name="Dai X."/>
            <person name="Doyle J.J."/>
            <person name="Dudez A.M."/>
            <person name="Farmer A.D."/>
            <person name="Fouteau S."/>
            <person name="Franken C."/>
            <person name="Gibelin C."/>
            <person name="Gish J."/>
            <person name="Goldstein S."/>
            <person name="Gonzalez A.J."/>
            <person name="Green P.J."/>
            <person name="Hallab A."/>
            <person name="Hartog M."/>
            <person name="Hua A."/>
            <person name="Humphray S.J."/>
            <person name="Jeong D.H."/>
            <person name="Jing Y."/>
            <person name="Jocker A."/>
            <person name="Kenton S.M."/>
            <person name="Kim D.J."/>
            <person name="Klee K."/>
            <person name="Lai H."/>
            <person name="Lang C."/>
            <person name="Lin S."/>
            <person name="Macmil S.L."/>
            <person name="Magdelenat G."/>
            <person name="Matthews L."/>
            <person name="McCorrison J."/>
            <person name="Monaghan E.L."/>
            <person name="Mun J.H."/>
            <person name="Najar F.Z."/>
            <person name="Nicholson C."/>
            <person name="Noirot C."/>
            <person name="O'Bleness M."/>
            <person name="Paule C.R."/>
            <person name="Poulain J."/>
            <person name="Prion F."/>
            <person name="Qin B."/>
            <person name="Qu C."/>
            <person name="Retzel E.F."/>
            <person name="Riddle C."/>
            <person name="Sallet E."/>
            <person name="Samain S."/>
            <person name="Samson N."/>
            <person name="Sanders I."/>
            <person name="Saurat O."/>
            <person name="Scarpelli C."/>
            <person name="Schiex T."/>
            <person name="Segurens B."/>
            <person name="Severin A.J."/>
            <person name="Sherrier D.J."/>
            <person name="Shi R."/>
            <person name="Sims S."/>
            <person name="Singer S.R."/>
            <person name="Sinharoy S."/>
            <person name="Sterck L."/>
            <person name="Viollet A."/>
            <person name="Wang B.B."/>
            <person name="Wang K."/>
            <person name="Wang M."/>
            <person name="Wang X."/>
            <person name="Warfsmann J."/>
            <person name="Weissenbach J."/>
            <person name="White D.D."/>
            <person name="White J.D."/>
            <person name="Wiley G.B."/>
            <person name="Wincker P."/>
            <person name="Xing Y."/>
            <person name="Yang L."/>
            <person name="Yao Z."/>
            <person name="Ying F."/>
            <person name="Zhai J."/>
            <person name="Zhou L."/>
            <person name="Zuber A."/>
            <person name="Denarie J."/>
            <person name="Dixon R.A."/>
            <person name="May G.D."/>
            <person name="Schwartz D.C."/>
            <person name="Rogers J."/>
            <person name="Quetier F."/>
            <person name="Town C.D."/>
            <person name="Roe B.A."/>
        </authorList>
    </citation>
    <scope>NUCLEOTIDE SEQUENCE [LARGE SCALE GENOMIC DNA]</scope>
    <source>
        <strain evidence="3">A17</strain>
        <strain evidence="4 5">cv. Jemalong A17</strain>
    </source>
</reference>